<dbReference type="AlphaFoldDB" id="A0A7J8KB09"/>
<accession>A0A7J8KB09</accession>
<dbReference type="PANTHER" id="PTHR11505">
    <property type="entry name" value="L1 TRANSPOSABLE ELEMENT-RELATED"/>
    <property type="match status" value="1"/>
</dbReference>
<evidence type="ECO:0000259" key="1">
    <source>
        <dbReference type="Pfam" id="PF02994"/>
    </source>
</evidence>
<evidence type="ECO:0000313" key="4">
    <source>
        <dbReference type="Proteomes" id="UP000593571"/>
    </source>
</evidence>
<dbReference type="Pfam" id="PF02994">
    <property type="entry name" value="Transposase_22"/>
    <property type="match status" value="1"/>
</dbReference>
<evidence type="ECO:0000259" key="2">
    <source>
        <dbReference type="Pfam" id="PF17490"/>
    </source>
</evidence>
<feature type="domain" description="L1 transposable element dsRBD-like" evidence="2">
    <location>
        <begin position="45"/>
        <end position="106"/>
    </location>
</feature>
<dbReference type="Gene3D" id="3.30.70.1820">
    <property type="entry name" value="L1 transposable element, RRM domain"/>
    <property type="match status" value="1"/>
</dbReference>
<dbReference type="Pfam" id="PF17490">
    <property type="entry name" value="Tnp_22_dsRBD"/>
    <property type="match status" value="1"/>
</dbReference>
<evidence type="ECO:0008006" key="5">
    <source>
        <dbReference type="Google" id="ProtNLM"/>
    </source>
</evidence>
<organism evidence="3 4">
    <name type="scientific">Rousettus aegyptiacus</name>
    <name type="common">Egyptian fruit bat</name>
    <name type="synonym">Pteropus aegyptiacus</name>
    <dbReference type="NCBI Taxonomy" id="9407"/>
    <lineage>
        <taxon>Eukaryota</taxon>
        <taxon>Metazoa</taxon>
        <taxon>Chordata</taxon>
        <taxon>Craniata</taxon>
        <taxon>Vertebrata</taxon>
        <taxon>Euteleostomi</taxon>
        <taxon>Mammalia</taxon>
        <taxon>Eutheria</taxon>
        <taxon>Laurasiatheria</taxon>
        <taxon>Chiroptera</taxon>
        <taxon>Yinpterochiroptera</taxon>
        <taxon>Pteropodoidea</taxon>
        <taxon>Pteropodidae</taxon>
        <taxon>Rousettinae</taxon>
        <taxon>Rousettus</taxon>
    </lineage>
</organism>
<dbReference type="InterPro" id="IPR043636">
    <property type="entry name" value="L1_RRM_dom"/>
</dbReference>
<dbReference type="InterPro" id="IPR035300">
    <property type="entry name" value="L1_dsRBD"/>
</dbReference>
<dbReference type="EMBL" id="JACASE010000001">
    <property type="protein sequence ID" value="KAF6506073.1"/>
    <property type="molecule type" value="Genomic_DNA"/>
</dbReference>
<feature type="domain" description="L1 transposable element RRM" evidence="1">
    <location>
        <begin position="4"/>
        <end position="44"/>
    </location>
</feature>
<proteinExistence type="predicted"/>
<gene>
    <name evidence="3" type="ORF">HJG63_007913</name>
</gene>
<comment type="caution">
    <text evidence="3">The sequence shown here is derived from an EMBL/GenBank/DDBJ whole genome shotgun (WGS) entry which is preliminary data.</text>
</comment>
<protein>
    <recommendedName>
        <fullName evidence="5">LINE1 type transposase domain containing 1</fullName>
    </recommendedName>
</protein>
<dbReference type="Gene3D" id="3.30.250.20">
    <property type="entry name" value="L1 transposable element, C-terminal domain"/>
    <property type="match status" value="1"/>
</dbReference>
<sequence length="120" mass="14455">MNPKRPIQRHVIIKMAKIKDKERILNTAREKQLVTIKRAPMRLSETLHAGRDWHEIFKVMKSKDLQPRLLYPTKLFFRIEGQIKSFPDKKRLKEFITTNSVVQEMLEGLKKKRKKKIKYE</sequence>
<keyword evidence="4" id="KW-1185">Reference proteome</keyword>
<dbReference type="InterPro" id="IPR004244">
    <property type="entry name" value="Transposase_22"/>
</dbReference>
<evidence type="ECO:0000313" key="3">
    <source>
        <dbReference type="EMBL" id="KAF6506073.1"/>
    </source>
</evidence>
<name>A0A7J8KB09_ROUAE</name>
<dbReference type="Proteomes" id="UP000593571">
    <property type="component" value="Unassembled WGS sequence"/>
</dbReference>
<reference evidence="3 4" key="1">
    <citation type="journal article" date="2020" name="Nature">
        <title>Six reference-quality genomes reveal evolution of bat adaptations.</title>
        <authorList>
            <person name="Jebb D."/>
            <person name="Huang Z."/>
            <person name="Pippel M."/>
            <person name="Hughes G.M."/>
            <person name="Lavrichenko K."/>
            <person name="Devanna P."/>
            <person name="Winkler S."/>
            <person name="Jermiin L.S."/>
            <person name="Skirmuntt E.C."/>
            <person name="Katzourakis A."/>
            <person name="Burkitt-Gray L."/>
            <person name="Ray D.A."/>
            <person name="Sullivan K.A.M."/>
            <person name="Roscito J.G."/>
            <person name="Kirilenko B.M."/>
            <person name="Davalos L.M."/>
            <person name="Corthals A.P."/>
            <person name="Power M.L."/>
            <person name="Jones G."/>
            <person name="Ransome R.D."/>
            <person name="Dechmann D.K.N."/>
            <person name="Locatelli A.G."/>
            <person name="Puechmaille S.J."/>
            <person name="Fedrigo O."/>
            <person name="Jarvis E.D."/>
            <person name="Hiller M."/>
            <person name="Vernes S.C."/>
            <person name="Myers E.W."/>
            <person name="Teeling E.C."/>
        </authorList>
    </citation>
    <scope>NUCLEOTIDE SEQUENCE [LARGE SCALE GENOMIC DNA]</scope>
    <source>
        <strain evidence="3">MRouAeg1</strain>
        <tissue evidence="3">Muscle</tissue>
    </source>
</reference>
<dbReference type="InterPro" id="IPR042566">
    <property type="entry name" value="L1_C"/>
</dbReference>